<proteinExistence type="predicted"/>
<name>A0ACC1TSM7_9AGAR</name>
<evidence type="ECO:0000313" key="2">
    <source>
        <dbReference type="Proteomes" id="UP001163835"/>
    </source>
</evidence>
<reference evidence="1" key="1">
    <citation type="submission" date="2022-09" db="EMBL/GenBank/DDBJ databases">
        <title>A Global Phylogenomic Analysis of the Shiitake Genus Lentinula.</title>
        <authorList>
            <consortium name="DOE Joint Genome Institute"/>
            <person name="Sierra-Patev S."/>
            <person name="Min B."/>
            <person name="Naranjo-Ortiz M."/>
            <person name="Looney B."/>
            <person name="Konkel Z."/>
            <person name="Slot J.C."/>
            <person name="Sakamoto Y."/>
            <person name="Steenwyk J.L."/>
            <person name="Rokas A."/>
            <person name="Carro J."/>
            <person name="Camarero S."/>
            <person name="Ferreira P."/>
            <person name="Molpeceres G."/>
            <person name="Ruiz-Duenas F.J."/>
            <person name="Serrano A."/>
            <person name="Henrissat B."/>
            <person name="Drula E."/>
            <person name="Hughes K.W."/>
            <person name="Mata J.L."/>
            <person name="Ishikawa N.K."/>
            <person name="Vargas-Isla R."/>
            <person name="Ushijima S."/>
            <person name="Smith C.A."/>
            <person name="Ahrendt S."/>
            <person name="Andreopoulos W."/>
            <person name="He G."/>
            <person name="Labutti K."/>
            <person name="Lipzen A."/>
            <person name="Ng V."/>
            <person name="Riley R."/>
            <person name="Sandor L."/>
            <person name="Barry K."/>
            <person name="Martinez A.T."/>
            <person name="Xiao Y."/>
            <person name="Gibbons J.G."/>
            <person name="Terashima K."/>
            <person name="Grigoriev I.V."/>
            <person name="Hibbett D.S."/>
        </authorList>
    </citation>
    <scope>NUCLEOTIDE SEQUENCE</scope>
    <source>
        <strain evidence="1">TMI1499</strain>
    </source>
</reference>
<evidence type="ECO:0000313" key="1">
    <source>
        <dbReference type="EMBL" id="KAJ3807761.1"/>
    </source>
</evidence>
<gene>
    <name evidence="1" type="ORF">F5876DRAFT_79402</name>
</gene>
<accession>A0ACC1TSM7</accession>
<sequence length="500" mass="55135">MSFNFGSAVDFGPPPSDSSPISTPRMGSFSNFLRNVDNPVGVGIRATPRPQRDLASAANRPYTPSARLPQRSTPGISSFPASTHGQEVSHLGGPPDGYDDCPPSPINRSSCLSRAGYANSTSNEDFDQLEEFNGHLPQPVANGNQELMVPIFNSSMRNTSRSDSETAALMTWVDEIRAQFSLEPNQVREIKGMVMLARNMETEPLKLHLLTHAAICRLENKNTNNNSQSSSVKEVVDVTMNQLSKHVEIPADTKNVLRMIARDECANPTRSSYSDVGIAVWARCKAEANMHDLTEMLSKTKSETALKKAAKAAGNKILQQFHDDIMATIVVDESGKKETQNLEKATHALCKKYVKGGGGGTLHQFRFAMIRRFMRESECEEQGPVLKRRKTNNGGRQAQDEAFWGRFNKCLKEKIDSYGQNMKVGKWKEYFFETVQADWERFGKPTNTLLPALPLTASSNGPTTVRPPLAEVPNNAHSVPRASGVVGDGSANHDEEYTQF</sequence>
<comment type="caution">
    <text evidence="1">The sequence shown here is derived from an EMBL/GenBank/DDBJ whole genome shotgun (WGS) entry which is preliminary data.</text>
</comment>
<dbReference type="Proteomes" id="UP001163835">
    <property type="component" value="Unassembled WGS sequence"/>
</dbReference>
<dbReference type="EMBL" id="MU795277">
    <property type="protein sequence ID" value="KAJ3807761.1"/>
    <property type="molecule type" value="Genomic_DNA"/>
</dbReference>
<protein>
    <submittedName>
        <fullName evidence="1">Uncharacterized protein</fullName>
    </submittedName>
</protein>
<organism evidence="1 2">
    <name type="scientific">Lentinula aff. lateritia</name>
    <dbReference type="NCBI Taxonomy" id="2804960"/>
    <lineage>
        <taxon>Eukaryota</taxon>
        <taxon>Fungi</taxon>
        <taxon>Dikarya</taxon>
        <taxon>Basidiomycota</taxon>
        <taxon>Agaricomycotina</taxon>
        <taxon>Agaricomycetes</taxon>
        <taxon>Agaricomycetidae</taxon>
        <taxon>Agaricales</taxon>
        <taxon>Marasmiineae</taxon>
        <taxon>Omphalotaceae</taxon>
        <taxon>Lentinula</taxon>
    </lineage>
</organism>
<keyword evidence="2" id="KW-1185">Reference proteome</keyword>